<dbReference type="PROSITE" id="PS51350">
    <property type="entry name" value="PTS_HPR_DOM"/>
    <property type="match status" value="1"/>
</dbReference>
<organism evidence="6 7">
    <name type="scientific">Fodinicurvata halophila</name>
    <dbReference type="NCBI Taxonomy" id="1419723"/>
    <lineage>
        <taxon>Bacteria</taxon>
        <taxon>Pseudomonadati</taxon>
        <taxon>Pseudomonadota</taxon>
        <taxon>Alphaproteobacteria</taxon>
        <taxon>Rhodospirillales</taxon>
        <taxon>Rhodovibrionaceae</taxon>
        <taxon>Fodinicurvata</taxon>
    </lineage>
</organism>
<dbReference type="Gene3D" id="3.30.1340.10">
    <property type="entry name" value="HPr-like"/>
    <property type="match status" value="1"/>
</dbReference>
<proteinExistence type="inferred from homology"/>
<sequence length="98" mass="10522">MDTSDTPSADTAVRQVTICNRKGLHARAAAKFVKLVATFSSEVLVVRRDQQVTGSSIMGLMMLAAGPGCELEIRAQGPDAAEAVDALEELIERKFDED</sequence>
<evidence type="ECO:0000313" key="7">
    <source>
        <dbReference type="Proteomes" id="UP001595799"/>
    </source>
</evidence>
<evidence type="ECO:0000256" key="2">
    <source>
        <dbReference type="ARBA" id="ARBA00010736"/>
    </source>
</evidence>
<gene>
    <name evidence="6" type="ORF">ACFOW6_11240</name>
</gene>
<feature type="domain" description="HPr" evidence="5">
    <location>
        <begin position="11"/>
        <end position="98"/>
    </location>
</feature>
<comment type="similarity">
    <text evidence="2">Belongs to the HPr family.</text>
</comment>
<dbReference type="NCBIfam" id="TIGR01003">
    <property type="entry name" value="PTS_HPr_family"/>
    <property type="match status" value="1"/>
</dbReference>
<protein>
    <submittedName>
        <fullName evidence="6">HPr family phosphocarrier protein</fullName>
    </submittedName>
</protein>
<dbReference type="PANTHER" id="PTHR33705:SF2">
    <property type="entry name" value="PHOSPHOCARRIER PROTEIN NPR"/>
    <property type="match status" value="1"/>
</dbReference>
<evidence type="ECO:0000259" key="5">
    <source>
        <dbReference type="PROSITE" id="PS51350"/>
    </source>
</evidence>
<dbReference type="Pfam" id="PF00381">
    <property type="entry name" value="PTS-HPr"/>
    <property type="match status" value="1"/>
</dbReference>
<evidence type="ECO:0000256" key="3">
    <source>
        <dbReference type="ARBA" id="ARBA00022490"/>
    </source>
</evidence>
<dbReference type="InterPro" id="IPR050399">
    <property type="entry name" value="HPr"/>
</dbReference>
<dbReference type="PRINTS" id="PR00107">
    <property type="entry name" value="PHOSPHOCPHPR"/>
</dbReference>
<keyword evidence="4" id="KW-0598">Phosphotransferase system</keyword>
<name>A0ABV8ULE2_9PROT</name>
<comment type="subcellular location">
    <subcellularLocation>
        <location evidence="1">Cytoplasm</location>
    </subcellularLocation>
</comment>
<dbReference type="CDD" id="cd00367">
    <property type="entry name" value="PTS-HPr_like"/>
    <property type="match status" value="1"/>
</dbReference>
<keyword evidence="3" id="KW-0963">Cytoplasm</keyword>
<keyword evidence="7" id="KW-1185">Reference proteome</keyword>
<dbReference type="SUPFAM" id="SSF55594">
    <property type="entry name" value="HPr-like"/>
    <property type="match status" value="1"/>
</dbReference>
<dbReference type="PROSITE" id="PS00369">
    <property type="entry name" value="PTS_HPR_HIS"/>
    <property type="match status" value="1"/>
</dbReference>
<reference evidence="7" key="1">
    <citation type="journal article" date="2019" name="Int. J. Syst. Evol. Microbiol.">
        <title>The Global Catalogue of Microorganisms (GCM) 10K type strain sequencing project: providing services to taxonomists for standard genome sequencing and annotation.</title>
        <authorList>
            <consortium name="The Broad Institute Genomics Platform"/>
            <consortium name="The Broad Institute Genome Sequencing Center for Infectious Disease"/>
            <person name="Wu L."/>
            <person name="Ma J."/>
        </authorList>
    </citation>
    <scope>NUCLEOTIDE SEQUENCE [LARGE SCALE GENOMIC DNA]</scope>
    <source>
        <strain evidence="7">CECT 8472</strain>
    </source>
</reference>
<evidence type="ECO:0000256" key="1">
    <source>
        <dbReference type="ARBA" id="ARBA00004496"/>
    </source>
</evidence>
<evidence type="ECO:0000256" key="4">
    <source>
        <dbReference type="ARBA" id="ARBA00022683"/>
    </source>
</evidence>
<dbReference type="RefSeq" id="WP_382422467.1">
    <property type="nucleotide sequence ID" value="NZ_JBHSCW010000006.1"/>
</dbReference>
<dbReference type="PANTHER" id="PTHR33705">
    <property type="entry name" value="PHOSPHOCARRIER PROTEIN HPR"/>
    <property type="match status" value="1"/>
</dbReference>
<dbReference type="Proteomes" id="UP001595799">
    <property type="component" value="Unassembled WGS sequence"/>
</dbReference>
<dbReference type="EMBL" id="JBHSCW010000006">
    <property type="protein sequence ID" value="MFC4352117.1"/>
    <property type="molecule type" value="Genomic_DNA"/>
</dbReference>
<evidence type="ECO:0000313" key="6">
    <source>
        <dbReference type="EMBL" id="MFC4352117.1"/>
    </source>
</evidence>
<dbReference type="InterPro" id="IPR035895">
    <property type="entry name" value="HPr-like_sf"/>
</dbReference>
<dbReference type="InterPro" id="IPR001020">
    <property type="entry name" value="PTS_HPr_His_P_site"/>
</dbReference>
<comment type="caution">
    <text evidence="6">The sequence shown here is derived from an EMBL/GenBank/DDBJ whole genome shotgun (WGS) entry which is preliminary data.</text>
</comment>
<dbReference type="InterPro" id="IPR000032">
    <property type="entry name" value="HPr-like"/>
</dbReference>
<accession>A0ABV8ULE2</accession>